<dbReference type="VEuPathDB" id="FungiDB:MMYC01_208249"/>
<dbReference type="OrthoDB" id="10009520at2759"/>
<dbReference type="CDD" id="cd22584">
    <property type="entry name" value="Rcat_RBR_unk"/>
    <property type="match status" value="1"/>
</dbReference>
<keyword evidence="3" id="KW-0808">Transferase</keyword>
<dbReference type="EC" id="2.3.2.31" evidence="2"/>
<dbReference type="InterPro" id="IPR044066">
    <property type="entry name" value="TRIAD_supradom"/>
</dbReference>
<dbReference type="STRING" id="100816.A0A175VTB3"/>
<keyword evidence="7" id="KW-0833">Ubl conjugation pathway</keyword>
<evidence type="ECO:0000256" key="3">
    <source>
        <dbReference type="ARBA" id="ARBA00022679"/>
    </source>
</evidence>
<feature type="domain" description="RING-type" evidence="10">
    <location>
        <begin position="172"/>
        <end position="362"/>
    </location>
</feature>
<accession>A0A175VTB3</accession>
<evidence type="ECO:0000256" key="6">
    <source>
        <dbReference type="ARBA" id="ARBA00022771"/>
    </source>
</evidence>
<evidence type="ECO:0000259" key="10">
    <source>
        <dbReference type="PROSITE" id="PS51873"/>
    </source>
</evidence>
<dbReference type="CDD" id="cd20335">
    <property type="entry name" value="BRcat_RBR"/>
    <property type="match status" value="1"/>
</dbReference>
<sequence length="453" mass="51592">MYLDDLDPQTRDLVIQMQLEDLRALREAAAARNRKGKRRVGEVDDAEAALDAYQTELASVVQSLSDHAMCESIARAVISDANLIEHSLREEARTARDREIALGMSPQGAHRGAKAHVQSIPPFVDLGLIEKFQNLQFHSIEEDRRTAGQAESSTWAASRRQPAANGGKQQQPSKVCVACCDKKYAADVAACPCSHDYCRDCLDNLFRASLTDETLFPPRCCGREIPLQTYRDLVNDAKFIGTFRAKKIEFETPNRTYCHRPACSTFIPPRSIHMNVATCPRCSWQTCSICKGRVHQGSDCPQDQALQETLRLAAEQGWQRCSSCRTVVELHHGCNHITCRCGYQFCYVCGARWKTCQCQQWDEERLITRANAIVDRNAVRVGAQRRANLVERELQNLRANHQCQHRDWRFRGGQHRCEECRDYLPMYIYECAQCRVLACRRCRYNRLAAPALY</sequence>
<evidence type="ECO:0000256" key="4">
    <source>
        <dbReference type="ARBA" id="ARBA00022723"/>
    </source>
</evidence>
<evidence type="ECO:0000256" key="8">
    <source>
        <dbReference type="ARBA" id="ARBA00022833"/>
    </source>
</evidence>
<keyword evidence="12" id="KW-1185">Reference proteome</keyword>
<evidence type="ECO:0000313" key="11">
    <source>
        <dbReference type="EMBL" id="KXX74270.1"/>
    </source>
</evidence>
<dbReference type="Pfam" id="PF01485">
    <property type="entry name" value="IBR"/>
    <property type="match status" value="2"/>
</dbReference>
<dbReference type="EMBL" id="LCTW02000369">
    <property type="protein sequence ID" value="KXX74270.1"/>
    <property type="molecule type" value="Genomic_DNA"/>
</dbReference>
<comment type="caution">
    <text evidence="11">The sequence shown here is derived from an EMBL/GenBank/DDBJ whole genome shotgun (WGS) entry which is preliminary data.</text>
</comment>
<dbReference type="InterPro" id="IPR017907">
    <property type="entry name" value="Znf_RING_CS"/>
</dbReference>
<proteinExistence type="predicted"/>
<dbReference type="Gene3D" id="1.20.120.1750">
    <property type="match status" value="1"/>
</dbReference>
<dbReference type="SUPFAM" id="SSF57850">
    <property type="entry name" value="RING/U-box"/>
    <property type="match status" value="3"/>
</dbReference>
<dbReference type="Proteomes" id="UP000078237">
    <property type="component" value="Unassembled WGS sequence"/>
</dbReference>
<name>A0A175VTB3_9PEZI</name>
<dbReference type="GO" id="GO:0016567">
    <property type="term" value="P:protein ubiquitination"/>
    <property type="evidence" value="ECO:0007669"/>
    <property type="project" value="InterPro"/>
</dbReference>
<dbReference type="SMART" id="SM00647">
    <property type="entry name" value="IBR"/>
    <property type="match status" value="2"/>
</dbReference>
<evidence type="ECO:0000313" key="12">
    <source>
        <dbReference type="Proteomes" id="UP000078237"/>
    </source>
</evidence>
<dbReference type="AlphaFoldDB" id="A0A175VTB3"/>
<evidence type="ECO:0000256" key="1">
    <source>
        <dbReference type="ARBA" id="ARBA00001798"/>
    </source>
</evidence>
<dbReference type="InterPro" id="IPR031127">
    <property type="entry name" value="E3_UB_ligase_RBR"/>
</dbReference>
<organism evidence="11 12">
    <name type="scientific">Madurella mycetomatis</name>
    <dbReference type="NCBI Taxonomy" id="100816"/>
    <lineage>
        <taxon>Eukaryota</taxon>
        <taxon>Fungi</taxon>
        <taxon>Dikarya</taxon>
        <taxon>Ascomycota</taxon>
        <taxon>Pezizomycotina</taxon>
        <taxon>Sordariomycetes</taxon>
        <taxon>Sordariomycetidae</taxon>
        <taxon>Sordariales</taxon>
        <taxon>Sordariales incertae sedis</taxon>
        <taxon>Madurella</taxon>
    </lineage>
</organism>
<keyword evidence="5" id="KW-0677">Repeat</keyword>
<feature type="region of interest" description="Disordered" evidence="9">
    <location>
        <begin position="146"/>
        <end position="170"/>
    </location>
</feature>
<dbReference type="PROSITE" id="PS51873">
    <property type="entry name" value="TRIAD"/>
    <property type="match status" value="1"/>
</dbReference>
<dbReference type="PANTHER" id="PTHR11685">
    <property type="entry name" value="RBR FAMILY RING FINGER AND IBR DOMAIN-CONTAINING"/>
    <property type="match status" value="1"/>
</dbReference>
<evidence type="ECO:0000256" key="9">
    <source>
        <dbReference type="SAM" id="MobiDB-lite"/>
    </source>
</evidence>
<keyword evidence="4" id="KW-0479">Metal-binding</keyword>
<evidence type="ECO:0000256" key="5">
    <source>
        <dbReference type="ARBA" id="ARBA00022737"/>
    </source>
</evidence>
<dbReference type="InterPro" id="IPR002867">
    <property type="entry name" value="IBR_dom"/>
</dbReference>
<protein>
    <recommendedName>
        <fullName evidence="2">RBR-type E3 ubiquitin transferase</fullName>
        <ecNumber evidence="2">2.3.2.31</ecNumber>
    </recommendedName>
</protein>
<comment type="catalytic activity">
    <reaction evidence="1">
        <text>[E2 ubiquitin-conjugating enzyme]-S-ubiquitinyl-L-cysteine + [acceptor protein]-L-lysine = [E2 ubiquitin-conjugating enzyme]-L-cysteine + [acceptor protein]-N(6)-ubiquitinyl-L-lysine.</text>
        <dbReference type="EC" id="2.3.2.31"/>
    </reaction>
</comment>
<keyword evidence="8" id="KW-0862">Zinc</keyword>
<dbReference type="GO" id="GO:0008270">
    <property type="term" value="F:zinc ion binding"/>
    <property type="evidence" value="ECO:0007669"/>
    <property type="project" value="UniProtKB-KW"/>
</dbReference>
<dbReference type="PROSITE" id="PS00518">
    <property type="entry name" value="ZF_RING_1"/>
    <property type="match status" value="1"/>
</dbReference>
<reference evidence="11 12" key="1">
    <citation type="journal article" date="2016" name="Genome Announc.">
        <title>Genome Sequence of Madurella mycetomatis mm55, Isolated from a Human Mycetoma Case in Sudan.</title>
        <authorList>
            <person name="Smit S."/>
            <person name="Derks M.F."/>
            <person name="Bervoets S."/>
            <person name="Fahal A."/>
            <person name="van Leeuwen W."/>
            <person name="van Belkum A."/>
            <person name="van de Sande W.W."/>
        </authorList>
    </citation>
    <scope>NUCLEOTIDE SEQUENCE [LARGE SCALE GENOMIC DNA]</scope>
    <source>
        <strain evidence="12">mm55</strain>
    </source>
</reference>
<evidence type="ECO:0000256" key="2">
    <source>
        <dbReference type="ARBA" id="ARBA00012251"/>
    </source>
</evidence>
<dbReference type="GO" id="GO:0061630">
    <property type="term" value="F:ubiquitin protein ligase activity"/>
    <property type="evidence" value="ECO:0007669"/>
    <property type="project" value="UniProtKB-EC"/>
</dbReference>
<evidence type="ECO:0000256" key="7">
    <source>
        <dbReference type="ARBA" id="ARBA00022786"/>
    </source>
</evidence>
<gene>
    <name evidence="11" type="ORF">MMYC01_208249</name>
</gene>
<keyword evidence="6" id="KW-0863">Zinc-finger</keyword>